<dbReference type="GO" id="GO:0043200">
    <property type="term" value="P:response to amino acid"/>
    <property type="evidence" value="ECO:0007669"/>
    <property type="project" value="TreeGrafter"/>
</dbReference>
<dbReference type="Gene3D" id="3.30.70.920">
    <property type="match status" value="1"/>
</dbReference>
<evidence type="ECO:0000313" key="6">
    <source>
        <dbReference type="Proteomes" id="UP000239494"/>
    </source>
</evidence>
<dbReference type="OrthoDB" id="4411089at2"/>
<dbReference type="SUPFAM" id="SSF54909">
    <property type="entry name" value="Dimeric alpha+beta barrel"/>
    <property type="match status" value="1"/>
</dbReference>
<keyword evidence="1" id="KW-0805">Transcription regulation</keyword>
<organism evidence="5 6">
    <name type="scientific">Umezawaea tangerina</name>
    <dbReference type="NCBI Taxonomy" id="84725"/>
    <lineage>
        <taxon>Bacteria</taxon>
        <taxon>Bacillati</taxon>
        <taxon>Actinomycetota</taxon>
        <taxon>Actinomycetes</taxon>
        <taxon>Pseudonocardiales</taxon>
        <taxon>Pseudonocardiaceae</taxon>
        <taxon>Umezawaea</taxon>
    </lineage>
</organism>
<evidence type="ECO:0000256" key="2">
    <source>
        <dbReference type="ARBA" id="ARBA00023125"/>
    </source>
</evidence>
<dbReference type="InterPro" id="IPR019887">
    <property type="entry name" value="Tscrpt_reg_AsnC/Lrp_C"/>
</dbReference>
<dbReference type="InterPro" id="IPR036390">
    <property type="entry name" value="WH_DNA-bd_sf"/>
</dbReference>
<protein>
    <submittedName>
        <fullName evidence="5">DNA-binding Lrp family transcriptional regulator</fullName>
    </submittedName>
</protein>
<dbReference type="InterPro" id="IPR036388">
    <property type="entry name" value="WH-like_DNA-bd_sf"/>
</dbReference>
<reference evidence="5 6" key="1">
    <citation type="submission" date="2018-03" db="EMBL/GenBank/DDBJ databases">
        <title>Genomic Encyclopedia of Archaeal and Bacterial Type Strains, Phase II (KMG-II): from individual species to whole genera.</title>
        <authorList>
            <person name="Goeker M."/>
        </authorList>
    </citation>
    <scope>NUCLEOTIDE SEQUENCE [LARGE SCALE GENOMIC DNA]</scope>
    <source>
        <strain evidence="5 6">DSM 44720</strain>
    </source>
</reference>
<dbReference type="Pfam" id="PF01037">
    <property type="entry name" value="AsnC_trans_reg"/>
    <property type="match status" value="1"/>
</dbReference>
<dbReference type="Proteomes" id="UP000239494">
    <property type="component" value="Unassembled WGS sequence"/>
</dbReference>
<dbReference type="GO" id="GO:0005829">
    <property type="term" value="C:cytosol"/>
    <property type="evidence" value="ECO:0007669"/>
    <property type="project" value="TreeGrafter"/>
</dbReference>
<dbReference type="Gene3D" id="1.10.10.10">
    <property type="entry name" value="Winged helix-like DNA-binding domain superfamily/Winged helix DNA-binding domain"/>
    <property type="match status" value="1"/>
</dbReference>
<evidence type="ECO:0000256" key="3">
    <source>
        <dbReference type="ARBA" id="ARBA00023163"/>
    </source>
</evidence>
<dbReference type="SMART" id="SM00344">
    <property type="entry name" value="HTH_ASNC"/>
    <property type="match status" value="1"/>
</dbReference>
<dbReference type="AlphaFoldDB" id="A0A2T0SMB7"/>
<accession>A0A2T0SMB7</accession>
<dbReference type="PROSITE" id="PS50956">
    <property type="entry name" value="HTH_ASNC_2"/>
    <property type="match status" value="1"/>
</dbReference>
<dbReference type="InterPro" id="IPR011008">
    <property type="entry name" value="Dimeric_a/b-barrel"/>
</dbReference>
<dbReference type="PANTHER" id="PTHR30154">
    <property type="entry name" value="LEUCINE-RESPONSIVE REGULATORY PROTEIN"/>
    <property type="match status" value="1"/>
</dbReference>
<dbReference type="Pfam" id="PF13404">
    <property type="entry name" value="HTH_AsnC-type"/>
    <property type="match status" value="1"/>
</dbReference>
<name>A0A2T0SMB7_9PSEU</name>
<dbReference type="InterPro" id="IPR019888">
    <property type="entry name" value="Tscrpt_reg_AsnC-like"/>
</dbReference>
<keyword evidence="6" id="KW-1185">Reference proteome</keyword>
<dbReference type="EMBL" id="PVTF01000016">
    <property type="protein sequence ID" value="PRY34548.1"/>
    <property type="molecule type" value="Genomic_DNA"/>
</dbReference>
<evidence type="ECO:0000259" key="4">
    <source>
        <dbReference type="PROSITE" id="PS50956"/>
    </source>
</evidence>
<dbReference type="InterPro" id="IPR000485">
    <property type="entry name" value="AsnC-type_HTH_dom"/>
</dbReference>
<dbReference type="PANTHER" id="PTHR30154:SF54">
    <property type="entry name" value="POSSIBLE TRANSCRIPTIONAL REGULATORY PROTEIN (PROBABLY LRP_ASNC-FAMILY)"/>
    <property type="match status" value="1"/>
</dbReference>
<dbReference type="SUPFAM" id="SSF46785">
    <property type="entry name" value="Winged helix' DNA-binding domain"/>
    <property type="match status" value="1"/>
</dbReference>
<keyword evidence="3" id="KW-0804">Transcription</keyword>
<sequence>MDELDSAIVRHLQEDARQSNRDIARKVGIAPSTCLERTRLLRERGVIRGYHADIDLPSLNRGVQAIVSAQVRPLSRVVIDAFQRSLGELPEVMSVFVTAGSDDFLIHVSVRDIDHLHAFLADRLAVRKEVVGFRSSIIFRHIHRTVLEPLPDNGKSPGPR</sequence>
<feature type="domain" description="HTH asnC-type" evidence="4">
    <location>
        <begin position="1"/>
        <end position="62"/>
    </location>
</feature>
<evidence type="ECO:0000313" key="5">
    <source>
        <dbReference type="EMBL" id="PRY34548.1"/>
    </source>
</evidence>
<comment type="caution">
    <text evidence="5">The sequence shown here is derived from an EMBL/GenBank/DDBJ whole genome shotgun (WGS) entry which is preliminary data.</text>
</comment>
<dbReference type="PRINTS" id="PR00033">
    <property type="entry name" value="HTHASNC"/>
</dbReference>
<dbReference type="RefSeq" id="WP_106194708.1">
    <property type="nucleotide sequence ID" value="NZ_PVTF01000016.1"/>
</dbReference>
<proteinExistence type="predicted"/>
<keyword evidence="2 5" id="KW-0238">DNA-binding</keyword>
<dbReference type="GO" id="GO:0043565">
    <property type="term" value="F:sequence-specific DNA binding"/>
    <property type="evidence" value="ECO:0007669"/>
    <property type="project" value="InterPro"/>
</dbReference>
<evidence type="ECO:0000256" key="1">
    <source>
        <dbReference type="ARBA" id="ARBA00023015"/>
    </source>
</evidence>
<gene>
    <name evidence="5" type="ORF">CLV43_11655</name>
</gene>